<reference evidence="2 3" key="1">
    <citation type="submission" date="2018-04" db="EMBL/GenBank/DDBJ databases">
        <title>The genome of golden apple snail Pomacea canaliculata provides insight into stress tolerance and invasive adaptation.</title>
        <authorList>
            <person name="Liu C."/>
            <person name="Liu B."/>
            <person name="Ren Y."/>
            <person name="Zhang Y."/>
            <person name="Wang H."/>
            <person name="Li S."/>
            <person name="Jiang F."/>
            <person name="Yin L."/>
            <person name="Zhang G."/>
            <person name="Qian W."/>
            <person name="Fan W."/>
        </authorList>
    </citation>
    <scope>NUCLEOTIDE SEQUENCE [LARGE SCALE GENOMIC DNA]</scope>
    <source>
        <strain evidence="2">SZHN2017</strain>
        <tissue evidence="2">Muscle</tissue>
    </source>
</reference>
<protein>
    <submittedName>
        <fullName evidence="2">Uncharacterized protein</fullName>
    </submittedName>
</protein>
<evidence type="ECO:0000313" key="3">
    <source>
        <dbReference type="Proteomes" id="UP000245119"/>
    </source>
</evidence>
<dbReference type="Proteomes" id="UP000245119">
    <property type="component" value="Linkage Group LG1"/>
</dbReference>
<gene>
    <name evidence="2" type="ORF">C0Q70_01356</name>
</gene>
<dbReference type="EMBL" id="PZQS01000001">
    <property type="protein sequence ID" value="PVD38734.1"/>
    <property type="molecule type" value="Genomic_DNA"/>
</dbReference>
<sequence length="159" mass="17658">MQHKGQRGREGTHNTPGRTDVQDVNARHAVVLIVNVIAVLVTLHRTSRECAGSRTVAVVECFSIRQHDVRATVATTGDVLETWMTPAPAEMNDHSPSVQLTSLYRHTGSQLRHPVHVGSDFIDDLRHRVSQWLMLMLPDCHDASEETQLTIAEGVQPLT</sequence>
<evidence type="ECO:0000256" key="1">
    <source>
        <dbReference type="SAM" id="MobiDB-lite"/>
    </source>
</evidence>
<feature type="region of interest" description="Disordered" evidence="1">
    <location>
        <begin position="1"/>
        <end position="22"/>
    </location>
</feature>
<comment type="caution">
    <text evidence="2">The sequence shown here is derived from an EMBL/GenBank/DDBJ whole genome shotgun (WGS) entry which is preliminary data.</text>
</comment>
<evidence type="ECO:0000313" key="2">
    <source>
        <dbReference type="EMBL" id="PVD38734.1"/>
    </source>
</evidence>
<name>A0A2T7PZ87_POMCA</name>
<accession>A0A2T7PZ87</accession>
<dbReference type="AlphaFoldDB" id="A0A2T7PZ87"/>
<keyword evidence="3" id="KW-1185">Reference proteome</keyword>
<proteinExistence type="predicted"/>
<organism evidence="2 3">
    <name type="scientific">Pomacea canaliculata</name>
    <name type="common">Golden apple snail</name>
    <dbReference type="NCBI Taxonomy" id="400727"/>
    <lineage>
        <taxon>Eukaryota</taxon>
        <taxon>Metazoa</taxon>
        <taxon>Spiralia</taxon>
        <taxon>Lophotrochozoa</taxon>
        <taxon>Mollusca</taxon>
        <taxon>Gastropoda</taxon>
        <taxon>Caenogastropoda</taxon>
        <taxon>Architaenioglossa</taxon>
        <taxon>Ampullarioidea</taxon>
        <taxon>Ampullariidae</taxon>
        <taxon>Pomacea</taxon>
    </lineage>
</organism>